<sequence>MPMHRAHVAAPAACALPGRIMSSTSRTNGPVPRTNIASLKPIVGAVFSRSLVCRLGICGKRSECDCVLARISSRSFERLNGDDQNIVRALWALTGVPAAATNILRSIDSEQKLRVAYRAMQPISISRLPKKTTTNVSGRWTVGIGGRAQM</sequence>
<evidence type="ECO:0000313" key="1">
    <source>
        <dbReference type="EMBL" id="KAK7034165.1"/>
    </source>
</evidence>
<proteinExistence type="predicted"/>
<protein>
    <submittedName>
        <fullName evidence="1">Uncharacterized protein</fullName>
    </submittedName>
</protein>
<dbReference type="AlphaFoldDB" id="A0AAW0C600"/>
<reference evidence="1 2" key="1">
    <citation type="journal article" date="2024" name="J Genomics">
        <title>Draft genome sequencing and assembly of Favolaschia claudopus CIRM-BRFM 2984 isolated from oak limbs.</title>
        <authorList>
            <person name="Navarro D."/>
            <person name="Drula E."/>
            <person name="Chaduli D."/>
            <person name="Cazenave R."/>
            <person name="Ahrendt S."/>
            <person name="Wang J."/>
            <person name="Lipzen A."/>
            <person name="Daum C."/>
            <person name="Barry K."/>
            <person name="Grigoriev I.V."/>
            <person name="Favel A."/>
            <person name="Rosso M.N."/>
            <person name="Martin F."/>
        </authorList>
    </citation>
    <scope>NUCLEOTIDE SEQUENCE [LARGE SCALE GENOMIC DNA]</scope>
    <source>
        <strain evidence="1 2">CIRM-BRFM 2984</strain>
    </source>
</reference>
<dbReference type="Proteomes" id="UP001362999">
    <property type="component" value="Unassembled WGS sequence"/>
</dbReference>
<comment type="caution">
    <text evidence="1">The sequence shown here is derived from an EMBL/GenBank/DDBJ whole genome shotgun (WGS) entry which is preliminary data.</text>
</comment>
<accession>A0AAW0C600</accession>
<evidence type="ECO:0000313" key="2">
    <source>
        <dbReference type="Proteomes" id="UP001362999"/>
    </source>
</evidence>
<organism evidence="1 2">
    <name type="scientific">Favolaschia claudopus</name>
    <dbReference type="NCBI Taxonomy" id="2862362"/>
    <lineage>
        <taxon>Eukaryota</taxon>
        <taxon>Fungi</taxon>
        <taxon>Dikarya</taxon>
        <taxon>Basidiomycota</taxon>
        <taxon>Agaricomycotina</taxon>
        <taxon>Agaricomycetes</taxon>
        <taxon>Agaricomycetidae</taxon>
        <taxon>Agaricales</taxon>
        <taxon>Marasmiineae</taxon>
        <taxon>Mycenaceae</taxon>
        <taxon>Favolaschia</taxon>
    </lineage>
</organism>
<keyword evidence="2" id="KW-1185">Reference proteome</keyword>
<gene>
    <name evidence="1" type="ORF">R3P38DRAFT_3184922</name>
</gene>
<dbReference type="EMBL" id="JAWWNJ010000021">
    <property type="protein sequence ID" value="KAK7034165.1"/>
    <property type="molecule type" value="Genomic_DNA"/>
</dbReference>
<name>A0AAW0C600_9AGAR</name>